<evidence type="ECO:0000256" key="1">
    <source>
        <dbReference type="ARBA" id="ARBA00004418"/>
    </source>
</evidence>
<name>A0A844B3N9_9RHOB</name>
<dbReference type="Pfam" id="PF03480">
    <property type="entry name" value="DctP"/>
    <property type="match status" value="1"/>
</dbReference>
<dbReference type="PANTHER" id="PTHR33376:SF15">
    <property type="entry name" value="BLL6794 PROTEIN"/>
    <property type="match status" value="1"/>
</dbReference>
<comment type="caution">
    <text evidence="5">The sequence shown here is derived from an EMBL/GenBank/DDBJ whole genome shotgun (WGS) entry which is preliminary data.</text>
</comment>
<evidence type="ECO:0000313" key="5">
    <source>
        <dbReference type="EMBL" id="MQY43996.1"/>
    </source>
</evidence>
<reference evidence="5 6" key="1">
    <citation type="submission" date="2019-10" db="EMBL/GenBank/DDBJ databases">
        <title>Epibacterium sp. nov., isolated from seawater.</title>
        <authorList>
            <person name="Zhang X."/>
            <person name="Li N."/>
        </authorList>
    </citation>
    <scope>NUCLEOTIDE SEQUENCE [LARGE SCALE GENOMIC DNA]</scope>
    <source>
        <strain evidence="5 6">SM1969</strain>
    </source>
</reference>
<evidence type="ECO:0000256" key="4">
    <source>
        <dbReference type="SAM" id="SignalP"/>
    </source>
</evidence>
<keyword evidence="2 4" id="KW-0732">Signal</keyword>
<dbReference type="RefSeq" id="WP_153548886.1">
    <property type="nucleotide sequence ID" value="NZ_WIXK01000009.1"/>
</dbReference>
<dbReference type="PANTHER" id="PTHR33376">
    <property type="match status" value="1"/>
</dbReference>
<evidence type="ECO:0000256" key="3">
    <source>
        <dbReference type="ARBA" id="ARBA00022764"/>
    </source>
</evidence>
<dbReference type="NCBIfam" id="NF037995">
    <property type="entry name" value="TRAP_S1"/>
    <property type="match status" value="1"/>
</dbReference>
<dbReference type="GO" id="GO:0055085">
    <property type="term" value="P:transmembrane transport"/>
    <property type="evidence" value="ECO:0007669"/>
    <property type="project" value="InterPro"/>
</dbReference>
<keyword evidence="6" id="KW-1185">Reference proteome</keyword>
<dbReference type="AlphaFoldDB" id="A0A844B3N9"/>
<dbReference type="Gene3D" id="3.40.190.170">
    <property type="entry name" value="Bacterial extracellular solute-binding protein, family 7"/>
    <property type="match status" value="1"/>
</dbReference>
<dbReference type="EMBL" id="WIXK01000009">
    <property type="protein sequence ID" value="MQY43996.1"/>
    <property type="molecule type" value="Genomic_DNA"/>
</dbReference>
<dbReference type="InterPro" id="IPR018389">
    <property type="entry name" value="DctP_fam"/>
</dbReference>
<evidence type="ECO:0000256" key="2">
    <source>
        <dbReference type="ARBA" id="ARBA00022729"/>
    </source>
</evidence>
<feature type="chain" id="PRO_5032867062" evidence="4">
    <location>
        <begin position="25"/>
        <end position="339"/>
    </location>
</feature>
<evidence type="ECO:0000313" key="6">
    <source>
        <dbReference type="Proteomes" id="UP000436694"/>
    </source>
</evidence>
<dbReference type="CDD" id="cd13665">
    <property type="entry name" value="PBP2_TRAP_Dctp3_4"/>
    <property type="match status" value="1"/>
</dbReference>
<sequence length="339" mass="35821">MDKILSFIGGAVLSTVISTTAAHAQTVLTLNSWLPPSHPQVSDFILPLAEDIAKVTEGRVTVNVLPAPLGPPPATYDLVKNGVVDIGYTVQGYSPGRFKTSAIAEMPFLGDDAVATSVAYHRVHEAMLADAGEYAGVKVLAVHTHGPGHIFSSSKINTVEDIAGQKVRTGSVVAHDLAQLMGAVPVEGPASKSYELLSQKVADGIFLPWETVNFFRLNDLVSNAFVAEGGIYNTAFMVVMNEAKWNAIPEADRALIEPLLGEALAARAGQMWNKADAAGRAVLEETLGIHQATPAEVEGLKAKFAPVIQANIDLATEAGVDGQAAYDMLLSEIKKLSAE</sequence>
<dbReference type="InterPro" id="IPR038404">
    <property type="entry name" value="TRAP_DctP_sf"/>
</dbReference>
<organism evidence="5 6">
    <name type="scientific">Tritonibacter aquimaris</name>
    <dbReference type="NCBI Taxonomy" id="2663379"/>
    <lineage>
        <taxon>Bacteria</taxon>
        <taxon>Pseudomonadati</taxon>
        <taxon>Pseudomonadota</taxon>
        <taxon>Alphaproteobacteria</taxon>
        <taxon>Rhodobacterales</taxon>
        <taxon>Paracoccaceae</taxon>
        <taxon>Tritonibacter</taxon>
    </lineage>
</organism>
<dbReference type="Proteomes" id="UP000436694">
    <property type="component" value="Unassembled WGS sequence"/>
</dbReference>
<protein>
    <submittedName>
        <fullName evidence="5">ABC transporter substrate-binding protein</fullName>
    </submittedName>
</protein>
<gene>
    <name evidence="5" type="ORF">GG681_15220</name>
</gene>
<proteinExistence type="predicted"/>
<feature type="signal peptide" evidence="4">
    <location>
        <begin position="1"/>
        <end position="24"/>
    </location>
</feature>
<comment type="subcellular location">
    <subcellularLocation>
        <location evidence="1">Periplasm</location>
    </subcellularLocation>
</comment>
<keyword evidence="3" id="KW-0574">Periplasm</keyword>
<dbReference type="GO" id="GO:0042597">
    <property type="term" value="C:periplasmic space"/>
    <property type="evidence" value="ECO:0007669"/>
    <property type="project" value="UniProtKB-SubCell"/>
</dbReference>
<accession>A0A844B3N9</accession>